<keyword evidence="3" id="KW-1185">Reference proteome</keyword>
<feature type="compositionally biased region" description="Acidic residues" evidence="1">
    <location>
        <begin position="754"/>
        <end position="767"/>
    </location>
</feature>
<accession>A0A2A9MCZ3</accession>
<feature type="compositionally biased region" description="Basic residues" evidence="1">
    <location>
        <begin position="2153"/>
        <end position="2166"/>
    </location>
</feature>
<feature type="region of interest" description="Disordered" evidence="1">
    <location>
        <begin position="2046"/>
        <end position="2103"/>
    </location>
</feature>
<feature type="compositionally biased region" description="Low complexity" evidence="1">
    <location>
        <begin position="797"/>
        <end position="807"/>
    </location>
</feature>
<feature type="compositionally biased region" description="Basic and acidic residues" evidence="1">
    <location>
        <begin position="162"/>
        <end position="171"/>
    </location>
</feature>
<dbReference type="EMBL" id="NWUJ01000005">
    <property type="protein sequence ID" value="PFH35084.1"/>
    <property type="molecule type" value="Genomic_DNA"/>
</dbReference>
<dbReference type="PANTHER" id="PTHR12748:SF0">
    <property type="entry name" value="ORIGIN RECOGNITION COMPLEX SUBUNIT 3"/>
    <property type="match status" value="1"/>
</dbReference>
<dbReference type="Proteomes" id="UP000224006">
    <property type="component" value="Chromosome V"/>
</dbReference>
<feature type="compositionally biased region" description="Low complexity" evidence="1">
    <location>
        <begin position="775"/>
        <end position="788"/>
    </location>
</feature>
<feature type="compositionally biased region" description="Basic residues" evidence="1">
    <location>
        <begin position="2069"/>
        <end position="2078"/>
    </location>
</feature>
<dbReference type="GeneID" id="40310899"/>
<reference evidence="2 3" key="1">
    <citation type="submission" date="2017-09" db="EMBL/GenBank/DDBJ databases">
        <title>Genome sequencing of Besnoitia besnoiti strain Bb-Ger1.</title>
        <authorList>
            <person name="Schares G."/>
            <person name="Venepally P."/>
            <person name="Lorenzi H.A."/>
        </authorList>
    </citation>
    <scope>NUCLEOTIDE SEQUENCE [LARGE SCALE GENOMIC DNA]</scope>
    <source>
        <strain evidence="2 3">Bb-Ger1</strain>
    </source>
</reference>
<dbReference type="VEuPathDB" id="ToxoDB:BESB_059710"/>
<feature type="region of interest" description="Disordered" evidence="1">
    <location>
        <begin position="748"/>
        <end position="807"/>
    </location>
</feature>
<feature type="compositionally biased region" description="Low complexity" evidence="1">
    <location>
        <begin position="1601"/>
        <end position="1613"/>
    </location>
</feature>
<feature type="region of interest" description="Disordered" evidence="1">
    <location>
        <begin position="1012"/>
        <end position="1078"/>
    </location>
</feature>
<dbReference type="RefSeq" id="XP_029219093.1">
    <property type="nucleotide sequence ID" value="XM_029364385.1"/>
</dbReference>
<dbReference type="GO" id="GO:0006270">
    <property type="term" value="P:DNA replication initiation"/>
    <property type="evidence" value="ECO:0007669"/>
    <property type="project" value="TreeGrafter"/>
</dbReference>
<feature type="region of interest" description="Disordered" evidence="1">
    <location>
        <begin position="1355"/>
        <end position="1432"/>
    </location>
</feature>
<dbReference type="PANTHER" id="PTHR12748">
    <property type="entry name" value="ORIGIN RECOGNITION COMPLEX SUBUNIT 3"/>
    <property type="match status" value="1"/>
</dbReference>
<feature type="region of interest" description="Disordered" evidence="1">
    <location>
        <begin position="1157"/>
        <end position="1186"/>
    </location>
</feature>
<dbReference type="GO" id="GO:0031261">
    <property type="term" value="C:DNA replication preinitiation complex"/>
    <property type="evidence" value="ECO:0007669"/>
    <property type="project" value="TreeGrafter"/>
</dbReference>
<feature type="compositionally biased region" description="Basic residues" evidence="1">
    <location>
        <begin position="1906"/>
        <end position="1918"/>
    </location>
</feature>
<dbReference type="GO" id="GO:0005656">
    <property type="term" value="C:nuclear pre-replicative complex"/>
    <property type="evidence" value="ECO:0007669"/>
    <property type="project" value="TreeGrafter"/>
</dbReference>
<dbReference type="GO" id="GO:0003688">
    <property type="term" value="F:DNA replication origin binding"/>
    <property type="evidence" value="ECO:0007669"/>
    <property type="project" value="TreeGrafter"/>
</dbReference>
<evidence type="ECO:0000313" key="2">
    <source>
        <dbReference type="EMBL" id="PFH35084.1"/>
    </source>
</evidence>
<dbReference type="KEGG" id="bbes:BESB_059710"/>
<feature type="compositionally biased region" description="Basic and acidic residues" evidence="1">
    <location>
        <begin position="1805"/>
        <end position="1825"/>
    </location>
</feature>
<dbReference type="GO" id="GO:0005664">
    <property type="term" value="C:nuclear origin of replication recognition complex"/>
    <property type="evidence" value="ECO:0007669"/>
    <property type="project" value="InterPro"/>
</dbReference>
<feature type="compositionally biased region" description="Basic and acidic residues" evidence="1">
    <location>
        <begin position="2046"/>
        <end position="2056"/>
    </location>
</feature>
<feature type="region of interest" description="Disordered" evidence="1">
    <location>
        <begin position="1"/>
        <end position="26"/>
    </location>
</feature>
<dbReference type="STRING" id="94643.A0A2A9MCZ3"/>
<evidence type="ECO:0000256" key="1">
    <source>
        <dbReference type="SAM" id="MobiDB-lite"/>
    </source>
</evidence>
<feature type="compositionally biased region" description="Basic and acidic residues" evidence="1">
    <location>
        <begin position="1026"/>
        <end position="1041"/>
    </location>
</feature>
<feature type="region of interest" description="Disordered" evidence="1">
    <location>
        <begin position="1941"/>
        <end position="1970"/>
    </location>
</feature>
<feature type="region of interest" description="Disordered" evidence="1">
    <location>
        <begin position="463"/>
        <end position="498"/>
    </location>
</feature>
<feature type="region of interest" description="Disordered" evidence="1">
    <location>
        <begin position="2126"/>
        <end position="2173"/>
    </location>
</feature>
<feature type="compositionally biased region" description="Acidic residues" evidence="1">
    <location>
        <begin position="1170"/>
        <end position="1179"/>
    </location>
</feature>
<gene>
    <name evidence="2" type="ORF">BESB_059710</name>
</gene>
<feature type="compositionally biased region" description="Acidic residues" evidence="1">
    <location>
        <begin position="470"/>
        <end position="482"/>
    </location>
</feature>
<dbReference type="OrthoDB" id="332660at2759"/>
<dbReference type="InterPro" id="IPR020795">
    <property type="entry name" value="ORC3"/>
</dbReference>
<feature type="region of interest" description="Disordered" evidence="1">
    <location>
        <begin position="121"/>
        <end position="173"/>
    </location>
</feature>
<sequence length="2173" mass="231586">MAPLPTASALLPSARDETLSGCDGDLSPDASAPALLAYQILPPIPAVVPPLSFRDPQPPLASSACIASRHHPPMVRHLLDSSHPLPSRKLASSLLAAFASPAAQPTFSACPEAPQLNLSGDAAARSPRARGKAQQKQAVAHAVGEEATAPARTDTVAESDDAGAKPRRSPEVSHACLSAAGASASRLSAGRLLGAPDAQPVPSYSPLRRFTESVAPSAAPSSSLFIAPFFSSPAAPQRSPTSLQSELASSALRCRAAELQQTRLLRALAAAVYRAVHPHARNLADIIETHGLAAAADLYAQGAVASETARLRQKDDSLESVIGAALTGHRSPLLEEASSPVTGASPFASPRPLLCGASGDAASSSRPSLLGARRGRREAFLVSSASIVAEGDRGGAAEGEGAVAWRFFRGSRGDVFDFLPVVVAAAGVDAGDHRLAVQLLTAECMSRSRRTWKKWRRRQLRLQRERANDTTDDEAAEGDAGGDEGRARPAQEPEEAREEEGVFFFRAAVLRASECNSVAAAMQSMYLQLTAPPVSFAGASSLRPRRDDAATTSLFAAASQSLEKAIHPLLRGARAREDVSTTVAWESAPSTLLGRAAGPASTQTQAASTLEHLLLAQLQTKREDRLQAAAAGGRKAGENGLFAAPFVLGDEADDGRGDDAEAAAAGGEGMLGTAKRFDGICEKLELWWRALELFPDAAHADAAEATCEKAATIRGARRGRGRGRLGDGLLGADEGALSVARTRRQKQVRALWDEGSDEEDEDADSGDEAARAKKSGSSQAARGAGSDARAPRKKSRAASVSSDSPSGAREACAAASPLAVGTCVFRPLSGSAAEASCLGEDLVARRRGGAPAVRVDSAALLVVLEETEAFSLSFVASFLHLLALLRTQCRLPLVVVTAASSSSSVRQFLSHPRTTCRLAVEAATLLQPSLVQQQIVTLLLSSAATLPFTLALPSLLVLLQHTEENATPSVLQLVHLFQLVIRMFYQTHPLAFLCRGFEDAVGLLHAEESEDGAEADARGGGKKAAHAAERKPRSSLERAGESDAAGEDGARIATASEAKATQSAEDAGTPEGEEAARSFHARASQVLKKWRRRMELLAFSSVTEDHIRLLTQLLRNTSEVYVHLVAAQQHGFLFFDRCCLQQEQLLQKNAALGGAVPRASPLARRSRPCDDEESDDESASENPPASSLWVEAAATSPLPVAASSLTSASPVFPSLPACLRAGGCACRRAVLAQLRAWCGSRAFLVFSKVQEGFKERRAALLERRRLARRPQENEAEEDEQLRRDEREAIAAVLCAEVLPQSLLDLAERRLGVALAFRLLLLLQQQLERQRRSGGPRAAEGGCRSLLALLATDTETASLRSGGGKADSRRSAARGSQAKAKAKPQRRAADEEESGESQTEADDRSDASSEDDGERDERDGGSGAGEVESGSRTMIDELERLLGVHEETACILRKYRPQQRIQEMARATRAVGEDLHRLMGGLYEELAVAAPARIAHDSASYPTSSCASSAEGGLVDPAALSLPLKRFLQQGHRELCLLRIFQASRGETPAGPSRGAAPSSPSGVHTAEILHAFENLAALVRDLDETSAALAVASTKREESVRSNSQPRSSSVSPLREAGRDDSKGRRSVSPLSLSPRLSASHAPERRLTAEVAVSALANGATGELERVAAPRGFSPVGLPPGAAPEDRALPVSDRLSALKNRFLSTVEQLLLLLLLPLPAWHPLGSELAVWGGSLAIEIATAMGLSAAAQPDRGERGLKSQLVSAAQSLCLHLETIPQRETLEHLAMCNPFYLQQFRDSEDEAEGDDAKVDGDARRPLRRAREDSKQGGNENAPDASAVLVEDLAVVYRLLGEAGKRIAMWDFFCAFCRETLGARLAHEKALLKRREGGVEAAAERVEEGDDGEGAHKRRQSRQKRKDKKLQERQFELDVLQLMEAEGQTAAQQVASAPSRSTGTCRSSARASSSPYASSVPPANLLQQLQLRFAVALGTLDHQLGLLRLPSAGAVAAAAEQMLVEGAPREQAGLLFSAHDGDGDEELDDLREDAEGHELDQARRGSTEGAGGAGEQKRNTRSSGKRGLSRLARGGGKAAGDEEEDSDEEVGKEIEEELIQMRELLHGVYAHRTQFGTVYVHGNDRERRDEEEEQEEKEVKVERRSRRKTRERKKKAKRDDYDY</sequence>
<proteinExistence type="predicted"/>
<protein>
    <submittedName>
        <fullName evidence="2">Uncharacterized protein</fullName>
    </submittedName>
</protein>
<evidence type="ECO:0000313" key="3">
    <source>
        <dbReference type="Proteomes" id="UP000224006"/>
    </source>
</evidence>
<feature type="compositionally biased region" description="Low complexity" evidence="1">
    <location>
        <begin position="1627"/>
        <end position="1641"/>
    </location>
</feature>
<comment type="caution">
    <text evidence="2">The sequence shown here is derived from an EMBL/GenBank/DDBJ whole genome shotgun (WGS) entry which is preliminary data.</text>
</comment>
<organism evidence="2 3">
    <name type="scientific">Besnoitia besnoiti</name>
    <name type="common">Apicomplexan protozoan</name>
    <dbReference type="NCBI Taxonomy" id="94643"/>
    <lineage>
        <taxon>Eukaryota</taxon>
        <taxon>Sar</taxon>
        <taxon>Alveolata</taxon>
        <taxon>Apicomplexa</taxon>
        <taxon>Conoidasida</taxon>
        <taxon>Coccidia</taxon>
        <taxon>Eucoccidiorida</taxon>
        <taxon>Eimeriorina</taxon>
        <taxon>Sarcocystidae</taxon>
        <taxon>Besnoitia</taxon>
    </lineage>
</organism>
<feature type="compositionally biased region" description="Basic and acidic residues" evidence="1">
    <location>
        <begin position="1886"/>
        <end position="1896"/>
    </location>
</feature>
<name>A0A2A9MCZ3_BESBE</name>
<feature type="region of interest" description="Disordered" evidence="1">
    <location>
        <begin position="1593"/>
        <end position="1644"/>
    </location>
</feature>
<feature type="compositionally biased region" description="Low complexity" evidence="1">
    <location>
        <begin position="1949"/>
        <end position="1970"/>
    </location>
</feature>
<feature type="region of interest" description="Disordered" evidence="1">
    <location>
        <begin position="1799"/>
        <end position="1833"/>
    </location>
</feature>
<feature type="region of interest" description="Disordered" evidence="1">
    <location>
        <begin position="1886"/>
        <end position="1920"/>
    </location>
</feature>